<keyword evidence="7" id="KW-1185">Reference proteome</keyword>
<dbReference type="Gene3D" id="3.40.50.1100">
    <property type="match status" value="2"/>
</dbReference>
<dbReference type="PANTHER" id="PTHR43780:SF2">
    <property type="entry name" value="1-AMINOCYCLOPROPANE-1-CARBOXYLATE DEAMINASE-RELATED"/>
    <property type="match status" value="1"/>
</dbReference>
<accession>A0ABR5ZZ08</accession>
<dbReference type="SUPFAM" id="SSF53686">
    <property type="entry name" value="Tryptophan synthase beta subunit-like PLP-dependent enzymes"/>
    <property type="match status" value="1"/>
</dbReference>
<dbReference type="Proteomes" id="UP000540056">
    <property type="component" value="Unassembled WGS sequence"/>
</dbReference>
<evidence type="ECO:0000256" key="2">
    <source>
        <dbReference type="ARBA" id="ARBA00008639"/>
    </source>
</evidence>
<dbReference type="InterPro" id="IPR000182">
    <property type="entry name" value="GNAT_dom"/>
</dbReference>
<protein>
    <submittedName>
        <fullName evidence="6">Pyridoxal-phosphate dependent enzyme</fullName>
    </submittedName>
</protein>
<comment type="cofactor">
    <cofactor evidence="1">
        <name>pyridoxal 5'-phosphate</name>
        <dbReference type="ChEBI" id="CHEBI:597326"/>
    </cofactor>
</comment>
<keyword evidence="3" id="KW-0663">Pyridoxal phosphate</keyword>
<dbReference type="InterPro" id="IPR001926">
    <property type="entry name" value="TrpB-like_PALP"/>
</dbReference>
<evidence type="ECO:0000256" key="3">
    <source>
        <dbReference type="ARBA" id="ARBA00022898"/>
    </source>
</evidence>
<name>A0ABR5ZZ08_9LACT</name>
<dbReference type="PANTHER" id="PTHR43780">
    <property type="entry name" value="1-AMINOCYCLOPROPANE-1-CARBOXYLATE DEAMINASE-RELATED"/>
    <property type="match status" value="1"/>
</dbReference>
<evidence type="ECO:0000259" key="4">
    <source>
        <dbReference type="Pfam" id="PF00291"/>
    </source>
</evidence>
<dbReference type="Gene3D" id="3.40.630.30">
    <property type="match status" value="1"/>
</dbReference>
<sequence>MEVSLKKFQFSDVPLKVKWINDNNNNKYLHYDLPLEVKKTEEWYLKNQSNDSRFDATIMVDDYPVGIIGLINIDYKKFEAEYYITIGESAYKGKNIATKASRLLLRYAFDEIKLSKVYLTTEVGNIPMQKLARKMSMIKEGQIAKYSMRDGNLYDVFYFSVEEQDFKNNIIYPENILSDIEFIAEDHKSNNIYIKRDDLIPFSFGGNKARKATYFFDEILAGNFNVVVTYGSKVSNHCRIISNLCFKYGIKCIVVSPISDENSNFNRDLINLSGAEVVECRIEEVSDTINNIIENEKQHNNQKVYFIPGGGHGNQGTQAYVDAYNEIKMWSKQNKTNFDLIFLASGTGTTQAGLAIGKMKHQDTEVRVIGVSVARDKSRGSQAIIDSVNEYLTEYNINVRFDSKSIEFYDDYVERTYGKTTDLIDETIKNIYLNYGIPLSSNYTGKAFTGMNNFISENDIANKNILFIHTGGIPLFFDDLSRIRNS</sequence>
<evidence type="ECO:0000313" key="7">
    <source>
        <dbReference type="Proteomes" id="UP000540056"/>
    </source>
</evidence>
<reference evidence="6 7" key="1">
    <citation type="submission" date="2020-07" db="EMBL/GenBank/DDBJ databases">
        <title>Draft Genome Sequences of Lactobacillales Isolated from the International Space Station.</title>
        <authorList>
            <person name="Bharadwaj A.R."/>
            <person name="Singh N.K."/>
            <person name="Wood J.M."/>
            <person name="Debieu M."/>
            <person name="O'Hara N.B."/>
            <person name="Karouia F."/>
            <person name="Mason C.E."/>
            <person name="Venkateswaran K."/>
        </authorList>
    </citation>
    <scope>NUCLEOTIDE SEQUENCE [LARGE SCALE GENOMIC DNA]</scope>
    <source>
        <strain evidence="6 7">151250015-1-258-55</strain>
    </source>
</reference>
<dbReference type="SUPFAM" id="SSF55729">
    <property type="entry name" value="Acyl-CoA N-acyltransferases (Nat)"/>
    <property type="match status" value="1"/>
</dbReference>
<feature type="domain" description="N-acetyltransferase" evidence="5">
    <location>
        <begin position="5"/>
        <end position="136"/>
    </location>
</feature>
<evidence type="ECO:0000313" key="6">
    <source>
        <dbReference type="EMBL" id="MBA5746954.1"/>
    </source>
</evidence>
<evidence type="ECO:0000256" key="1">
    <source>
        <dbReference type="ARBA" id="ARBA00001933"/>
    </source>
</evidence>
<dbReference type="Pfam" id="PF00291">
    <property type="entry name" value="PALP"/>
    <property type="match status" value="1"/>
</dbReference>
<comment type="similarity">
    <text evidence="2">Belongs to the ACC deaminase/D-cysteine desulfhydrase family.</text>
</comment>
<dbReference type="EMBL" id="JACGAN010000011">
    <property type="protein sequence ID" value="MBA5746954.1"/>
    <property type="molecule type" value="Genomic_DNA"/>
</dbReference>
<organism evidence="6 7">
    <name type="scientific">Aerococcus urinaeequi</name>
    <dbReference type="NCBI Taxonomy" id="51665"/>
    <lineage>
        <taxon>Bacteria</taxon>
        <taxon>Bacillati</taxon>
        <taxon>Bacillota</taxon>
        <taxon>Bacilli</taxon>
        <taxon>Lactobacillales</taxon>
        <taxon>Aerococcaceae</taxon>
        <taxon>Aerococcus</taxon>
    </lineage>
</organism>
<comment type="caution">
    <text evidence="6">The sequence shown here is derived from an EMBL/GenBank/DDBJ whole genome shotgun (WGS) entry which is preliminary data.</text>
</comment>
<dbReference type="RefSeq" id="WP_182023507.1">
    <property type="nucleotide sequence ID" value="NZ_JACGAM010000012.1"/>
</dbReference>
<dbReference type="InterPro" id="IPR027278">
    <property type="entry name" value="ACCD_DCysDesulf"/>
</dbReference>
<dbReference type="InterPro" id="IPR036052">
    <property type="entry name" value="TrpB-like_PALP_sf"/>
</dbReference>
<gene>
    <name evidence="6" type="ORF">H3232_07120</name>
</gene>
<evidence type="ECO:0000259" key="5">
    <source>
        <dbReference type="Pfam" id="PF13302"/>
    </source>
</evidence>
<feature type="domain" description="Tryptophan synthase beta chain-like PALP" evidence="4">
    <location>
        <begin position="181"/>
        <end position="471"/>
    </location>
</feature>
<proteinExistence type="inferred from homology"/>
<dbReference type="Pfam" id="PF13302">
    <property type="entry name" value="Acetyltransf_3"/>
    <property type="match status" value="1"/>
</dbReference>
<dbReference type="InterPro" id="IPR016181">
    <property type="entry name" value="Acyl_CoA_acyltransferase"/>
</dbReference>